<dbReference type="Proteomes" id="UP000198367">
    <property type="component" value="Chromosome"/>
</dbReference>
<dbReference type="FunFam" id="3.40.50.720:FF:000084">
    <property type="entry name" value="Short-chain dehydrogenase reductase"/>
    <property type="match status" value="1"/>
</dbReference>
<dbReference type="InterPro" id="IPR036291">
    <property type="entry name" value="NAD(P)-bd_dom_sf"/>
</dbReference>
<keyword evidence="2" id="KW-0521">NADP</keyword>
<dbReference type="AlphaFoldDB" id="A0A220UNS4"/>
<dbReference type="Pfam" id="PF13561">
    <property type="entry name" value="adh_short_C2"/>
    <property type="match status" value="1"/>
</dbReference>
<reference evidence="4 5" key="1">
    <citation type="submission" date="2017-07" db="EMBL/GenBank/DDBJ databases">
        <title>Phenotypical and genomic characterization of a clinical isolate of Shewanella bicestrii sp. nov. producing an extended-spectrum beta-lactamase and a new oxacillinase variant.</title>
        <authorList>
            <person name="Jousset A.B."/>
            <person name="Bonnin R.A."/>
            <person name="Girlich D."/>
            <person name="Dabos L."/>
            <person name="Potron A."/>
            <person name="Dortet L."/>
            <person name="Glaser P."/>
            <person name="Naas T."/>
        </authorList>
    </citation>
    <scope>NUCLEOTIDE SEQUENCE [LARGE SCALE GENOMIC DNA]</scope>
    <source>
        <strain evidence="4 5">JAB-1</strain>
    </source>
</reference>
<dbReference type="RefSeq" id="WP_089067831.1">
    <property type="nucleotide sequence ID" value="NZ_CP022358.1"/>
</dbReference>
<dbReference type="KEGG" id="sbj:CF168_10780"/>
<dbReference type="GO" id="GO:0009062">
    <property type="term" value="P:fatty acid catabolic process"/>
    <property type="evidence" value="ECO:0007669"/>
    <property type="project" value="InterPro"/>
</dbReference>
<organism evidence="4 5">
    <name type="scientific">Shewanella bicestrii</name>
    <dbReference type="NCBI Taxonomy" id="2018305"/>
    <lineage>
        <taxon>Bacteria</taxon>
        <taxon>Pseudomonadati</taxon>
        <taxon>Pseudomonadota</taxon>
        <taxon>Gammaproteobacteria</taxon>
        <taxon>Alteromonadales</taxon>
        <taxon>Shewanellaceae</taxon>
        <taxon>Shewanella</taxon>
    </lineage>
</organism>
<evidence type="ECO:0000256" key="1">
    <source>
        <dbReference type="ARBA" id="ARBA00006484"/>
    </source>
</evidence>
<dbReference type="NCBIfam" id="NF005752">
    <property type="entry name" value="PRK07576.1"/>
    <property type="match status" value="1"/>
</dbReference>
<dbReference type="PRINTS" id="PR00081">
    <property type="entry name" value="GDHRDH"/>
</dbReference>
<evidence type="ECO:0000256" key="3">
    <source>
        <dbReference type="ARBA" id="ARBA00023002"/>
    </source>
</evidence>
<comment type="similarity">
    <text evidence="1">Belongs to the short-chain dehydrogenases/reductases (SDR) family.</text>
</comment>
<dbReference type="SUPFAM" id="SSF51735">
    <property type="entry name" value="NAD(P)-binding Rossmann-fold domains"/>
    <property type="match status" value="1"/>
</dbReference>
<dbReference type="InterPro" id="IPR002347">
    <property type="entry name" value="SDR_fam"/>
</dbReference>
<dbReference type="Gene3D" id="3.40.50.720">
    <property type="entry name" value="NAD(P)-binding Rossmann-like Domain"/>
    <property type="match status" value="1"/>
</dbReference>
<gene>
    <name evidence="4" type="ORF">CF168_10780</name>
</gene>
<dbReference type="InterPro" id="IPR045017">
    <property type="entry name" value="DECR2-like"/>
</dbReference>
<protein>
    <submittedName>
        <fullName evidence="4">Short-chain dehydrogenase</fullName>
    </submittedName>
</protein>
<evidence type="ECO:0000256" key="2">
    <source>
        <dbReference type="ARBA" id="ARBA00022857"/>
    </source>
</evidence>
<dbReference type="PANTHER" id="PTHR43296">
    <property type="entry name" value="PEROXISOMAL 2,4-DIENOYL-COA REDUCTASE"/>
    <property type="match status" value="1"/>
</dbReference>
<evidence type="ECO:0000313" key="4">
    <source>
        <dbReference type="EMBL" id="ASK69313.1"/>
    </source>
</evidence>
<name>A0A220UNS4_9GAMM</name>
<dbReference type="EMBL" id="CP022358">
    <property type="protein sequence ID" value="ASK69313.1"/>
    <property type="molecule type" value="Genomic_DNA"/>
</dbReference>
<sequence>MLNTTMFNYQGKNVVVVGGTSGINLAIANAFAQAGANVAVASRSQDKIDAAVLQLKQSNPDGIHLGVSFDVRDLAAVEQGFDTIASEFGFIDVLVSGAAGNFPATAAKLSANGFKAVMDIDLLGSFQVLKTAYPLLRRPQGNIIQISAPQASIAMPMQAHVCAAKAGVDMLTRTLAIEWGCEGIRINSIIPGPIAGTEGFNRLAPSAALQQQVAQSVPLKRNGEGQDIANAAMFLGSEYASYITGVVLPVDGGWSLGGASIAMTALGELATKAQQ</sequence>
<keyword evidence="3" id="KW-0560">Oxidoreductase</keyword>
<dbReference type="GO" id="GO:0008670">
    <property type="term" value="F:2,4-dienoyl-CoA reductase (NADPH) activity"/>
    <property type="evidence" value="ECO:0007669"/>
    <property type="project" value="InterPro"/>
</dbReference>
<evidence type="ECO:0000313" key="5">
    <source>
        <dbReference type="Proteomes" id="UP000198367"/>
    </source>
</evidence>
<dbReference type="CDD" id="cd05369">
    <property type="entry name" value="TER_DECR_SDR_a"/>
    <property type="match status" value="1"/>
</dbReference>
<dbReference type="PANTHER" id="PTHR43296:SF2">
    <property type="entry name" value="PEROXISOMAL 2,4-DIENOYL-COA REDUCTASE [(3E)-ENOYL-COA-PRODUCING]"/>
    <property type="match status" value="1"/>
</dbReference>
<proteinExistence type="inferred from homology"/>
<accession>A0A220UNS4</accession>
<keyword evidence="5" id="KW-1185">Reference proteome</keyword>